<dbReference type="GO" id="GO:0048038">
    <property type="term" value="F:quinone binding"/>
    <property type="evidence" value="ECO:0007669"/>
    <property type="project" value="TreeGrafter"/>
</dbReference>
<dbReference type="SMART" id="SM00822">
    <property type="entry name" value="PKS_KR"/>
    <property type="match status" value="1"/>
</dbReference>
<evidence type="ECO:0000256" key="1">
    <source>
        <dbReference type="ARBA" id="ARBA00006484"/>
    </source>
</evidence>
<reference evidence="5" key="1">
    <citation type="submission" date="2016-11" db="EMBL/GenBank/DDBJ databases">
        <authorList>
            <person name="Varghese N."/>
            <person name="Submissions S."/>
        </authorList>
    </citation>
    <scope>NUCLEOTIDE SEQUENCE [LARGE SCALE GENOMIC DNA]</scope>
    <source>
        <strain evidence="5">DSM 26884</strain>
    </source>
</reference>
<dbReference type="PANTHER" id="PTHR42760:SF133">
    <property type="entry name" value="3-OXOACYL-[ACYL-CARRIER-PROTEIN] REDUCTASE"/>
    <property type="match status" value="1"/>
</dbReference>
<evidence type="ECO:0000259" key="3">
    <source>
        <dbReference type="SMART" id="SM00822"/>
    </source>
</evidence>
<accession>A0A1M6HYM0</accession>
<evidence type="ECO:0000313" key="5">
    <source>
        <dbReference type="Proteomes" id="UP000184192"/>
    </source>
</evidence>
<organism evidence="4 5">
    <name type="scientific">Bacteroides stercorirosoris</name>
    <dbReference type="NCBI Taxonomy" id="871324"/>
    <lineage>
        <taxon>Bacteria</taxon>
        <taxon>Pseudomonadati</taxon>
        <taxon>Bacteroidota</taxon>
        <taxon>Bacteroidia</taxon>
        <taxon>Bacteroidales</taxon>
        <taxon>Bacteroidaceae</taxon>
        <taxon>Bacteroides</taxon>
    </lineage>
</organism>
<dbReference type="SUPFAM" id="SSF51735">
    <property type="entry name" value="NAD(P)-binding Rossmann-fold domains"/>
    <property type="match status" value="1"/>
</dbReference>
<gene>
    <name evidence="4" type="ORF">SAMN05444350_12059</name>
</gene>
<dbReference type="InterPro" id="IPR036291">
    <property type="entry name" value="NAD(P)-bd_dom_sf"/>
</dbReference>
<sequence>MYNPFSLEDKTVLVTGASSGIGQQCAIDCSRMGAKVILIARNEIRLQETLSLLDHPERHCYYKFDLFQTDQIKTLVDEIVEKQGKIDGFVYAAGVEKTLPIKLLTPDDYINVFKVNTLGAFEFIRYFSNKKYFRDGGHIVLISSITSIIGRGGVSAYAASKGAMVSAVRSMALELAKKKICINCISPGTILTPLMQNFLSDLSEEDYQKRVSGFPLGLGEVVDVSNACIYLLSDASRWVTGQNLIVDGGYTAR</sequence>
<dbReference type="FunFam" id="3.40.50.720:FF:000084">
    <property type="entry name" value="Short-chain dehydrogenase reductase"/>
    <property type="match status" value="1"/>
</dbReference>
<dbReference type="PANTHER" id="PTHR42760">
    <property type="entry name" value="SHORT-CHAIN DEHYDROGENASES/REDUCTASES FAMILY MEMBER"/>
    <property type="match status" value="1"/>
</dbReference>
<name>A0A1M6HYM0_9BACE</name>
<evidence type="ECO:0000256" key="2">
    <source>
        <dbReference type="ARBA" id="ARBA00023002"/>
    </source>
</evidence>
<comment type="similarity">
    <text evidence="1">Belongs to the short-chain dehydrogenases/reductases (SDR) family.</text>
</comment>
<dbReference type="InterPro" id="IPR057326">
    <property type="entry name" value="KR_dom"/>
</dbReference>
<dbReference type="Proteomes" id="UP000184192">
    <property type="component" value="Unassembled WGS sequence"/>
</dbReference>
<dbReference type="RefSeq" id="WP_025831510.1">
    <property type="nucleotide sequence ID" value="NZ_FQZN01000020.1"/>
</dbReference>
<keyword evidence="2" id="KW-0560">Oxidoreductase</keyword>
<dbReference type="Pfam" id="PF13561">
    <property type="entry name" value="adh_short_C2"/>
    <property type="match status" value="1"/>
</dbReference>
<feature type="domain" description="Ketoreductase" evidence="3">
    <location>
        <begin position="10"/>
        <end position="188"/>
    </location>
</feature>
<dbReference type="GO" id="GO:0006633">
    <property type="term" value="P:fatty acid biosynthetic process"/>
    <property type="evidence" value="ECO:0007669"/>
    <property type="project" value="TreeGrafter"/>
</dbReference>
<dbReference type="AlphaFoldDB" id="A0A1M6HYM0"/>
<dbReference type="GO" id="GO:0016616">
    <property type="term" value="F:oxidoreductase activity, acting on the CH-OH group of donors, NAD or NADP as acceptor"/>
    <property type="evidence" value="ECO:0007669"/>
    <property type="project" value="TreeGrafter"/>
</dbReference>
<evidence type="ECO:0000313" key="4">
    <source>
        <dbReference type="EMBL" id="SHJ27233.1"/>
    </source>
</evidence>
<proteinExistence type="inferred from homology"/>
<protein>
    <submittedName>
        <fullName evidence="4">NAD(P)-dependent dehydrogenase, short-chain alcohol dehydrogenase family</fullName>
    </submittedName>
</protein>
<dbReference type="Gene3D" id="3.40.50.720">
    <property type="entry name" value="NAD(P)-binding Rossmann-like Domain"/>
    <property type="match status" value="1"/>
</dbReference>
<dbReference type="PRINTS" id="PR00080">
    <property type="entry name" value="SDRFAMILY"/>
</dbReference>
<dbReference type="eggNOG" id="COG1028">
    <property type="taxonomic scope" value="Bacteria"/>
</dbReference>
<dbReference type="EMBL" id="FQZN01000020">
    <property type="protein sequence ID" value="SHJ27233.1"/>
    <property type="molecule type" value="Genomic_DNA"/>
</dbReference>
<dbReference type="InterPro" id="IPR002347">
    <property type="entry name" value="SDR_fam"/>
</dbReference>
<dbReference type="CDD" id="cd05233">
    <property type="entry name" value="SDR_c"/>
    <property type="match status" value="1"/>
</dbReference>
<dbReference type="PRINTS" id="PR00081">
    <property type="entry name" value="GDHRDH"/>
</dbReference>
<keyword evidence="5" id="KW-1185">Reference proteome</keyword>
<dbReference type="GeneID" id="92713249"/>